<name>A0A085N769_9BILA</name>
<dbReference type="EMBL" id="KL367540">
    <property type="protein sequence ID" value="KFD65315.1"/>
    <property type="molecule type" value="Genomic_DNA"/>
</dbReference>
<dbReference type="Proteomes" id="UP000030758">
    <property type="component" value="Unassembled WGS sequence"/>
</dbReference>
<feature type="compositionally biased region" description="Low complexity" evidence="1">
    <location>
        <begin position="86"/>
        <end position="104"/>
    </location>
</feature>
<gene>
    <name evidence="2" type="ORF">M514_08236</name>
</gene>
<organism evidence="2">
    <name type="scientific">Trichuris suis</name>
    <name type="common">pig whipworm</name>
    <dbReference type="NCBI Taxonomy" id="68888"/>
    <lineage>
        <taxon>Eukaryota</taxon>
        <taxon>Metazoa</taxon>
        <taxon>Ecdysozoa</taxon>
        <taxon>Nematoda</taxon>
        <taxon>Enoplea</taxon>
        <taxon>Dorylaimia</taxon>
        <taxon>Trichinellida</taxon>
        <taxon>Trichuridae</taxon>
        <taxon>Trichuris</taxon>
    </lineage>
</organism>
<protein>
    <submittedName>
        <fullName evidence="2">Uncharacterized protein</fullName>
    </submittedName>
</protein>
<evidence type="ECO:0000256" key="1">
    <source>
        <dbReference type="SAM" id="MobiDB-lite"/>
    </source>
</evidence>
<dbReference type="AlphaFoldDB" id="A0A085N769"/>
<proteinExistence type="predicted"/>
<feature type="region of interest" description="Disordered" evidence="1">
    <location>
        <begin position="82"/>
        <end position="120"/>
    </location>
</feature>
<evidence type="ECO:0000313" key="2">
    <source>
        <dbReference type="EMBL" id="KFD65315.1"/>
    </source>
</evidence>
<feature type="non-terminal residue" evidence="2">
    <location>
        <position position="120"/>
    </location>
</feature>
<sequence length="120" mass="13113">MTIVCTTSNGACRGHALPTSLPAHRRRAERSAPVRQTIPSLETIIAAAAQQQQQQQECRTKVEVVVSNCLCHNESRFVKQPDTNRRLPSALLTRSSSSSIGRPLGQKGQKPPHLAHLVNT</sequence>
<accession>A0A085N769</accession>
<reference evidence="2" key="1">
    <citation type="journal article" date="2014" name="Nat. Genet.">
        <title>Genome and transcriptome of the porcine whipworm Trichuris suis.</title>
        <authorList>
            <person name="Jex A.R."/>
            <person name="Nejsum P."/>
            <person name="Schwarz E.M."/>
            <person name="Hu L."/>
            <person name="Young N.D."/>
            <person name="Hall R.S."/>
            <person name="Korhonen P.K."/>
            <person name="Liao S."/>
            <person name="Thamsborg S."/>
            <person name="Xia J."/>
            <person name="Xu P."/>
            <person name="Wang S."/>
            <person name="Scheerlinck J.P."/>
            <person name="Hofmann A."/>
            <person name="Sternberg P.W."/>
            <person name="Wang J."/>
            <person name="Gasser R.B."/>
        </authorList>
    </citation>
    <scope>NUCLEOTIDE SEQUENCE [LARGE SCALE GENOMIC DNA]</scope>
    <source>
        <strain evidence="2">DCEP-RM93F</strain>
    </source>
</reference>